<dbReference type="InterPro" id="IPR017703">
    <property type="entry name" value="YgfZ/GCV_T_CS"/>
</dbReference>
<protein>
    <recommendedName>
        <fullName evidence="4">GCVT N-terminal domain-containing protein</fullName>
    </recommendedName>
</protein>
<keyword evidence="3" id="KW-0496">Mitochondrion</keyword>
<keyword evidence="2" id="KW-0809">Transit peptide</keyword>
<dbReference type="SUPFAM" id="SSF103025">
    <property type="entry name" value="Folate-binding domain"/>
    <property type="match status" value="1"/>
</dbReference>
<evidence type="ECO:0000256" key="3">
    <source>
        <dbReference type="ARBA" id="ARBA00023128"/>
    </source>
</evidence>
<dbReference type="NCBIfam" id="TIGR03317">
    <property type="entry name" value="ygfZ_signature"/>
    <property type="match status" value="1"/>
</dbReference>
<evidence type="ECO:0000313" key="5">
    <source>
        <dbReference type="EMBL" id="SVA16255.1"/>
    </source>
</evidence>
<dbReference type="Pfam" id="PF01571">
    <property type="entry name" value="GCV_T"/>
    <property type="match status" value="1"/>
</dbReference>
<dbReference type="GO" id="GO:0016226">
    <property type="term" value="P:iron-sulfur cluster assembly"/>
    <property type="evidence" value="ECO:0007669"/>
    <property type="project" value="TreeGrafter"/>
</dbReference>
<accession>A0A381TJG4</accession>
<proteinExistence type="predicted"/>
<sequence length="354" mass="39438">MEIYKIIDELHLNLGCRIQEFEGGAGLPTSYSDRLAEEINLLLHGCGLFDLKACWLIALKGIDAGTFLQGMVTSDVLQLEVGEIQSSLICSNKGKIIHHLEIFRSEKDEWIVICDPGEGRAVGTILDNFHIREDLELRLLNSGEMLRIDLSGPDAEKIAEKLGYFRDKIKWTFEGELVLTAKFNLGKLPRLINLVYAGVLQKFIEQILQNEKADLIGLEAFDEMRCLEGVPRSGVDYGKDNFPQEAGLGDHISFNKGCYIGQEPHARMYHRGHPNWISVWLSVPENSKATSGSLLFHAGKEIGKITSLGSFSKDSVFRGIAMIRHEAAKEKTLLSLSVDEPAEIVHEPLPSIIV</sequence>
<comment type="subcellular location">
    <subcellularLocation>
        <location evidence="1">Mitochondrion</location>
    </subcellularLocation>
</comment>
<dbReference type="InterPro" id="IPR027266">
    <property type="entry name" value="TrmE/GcvT-like"/>
</dbReference>
<dbReference type="InterPro" id="IPR045179">
    <property type="entry name" value="YgfZ/GcvT"/>
</dbReference>
<dbReference type="GO" id="GO:0005739">
    <property type="term" value="C:mitochondrion"/>
    <property type="evidence" value="ECO:0007669"/>
    <property type="project" value="UniProtKB-SubCell"/>
</dbReference>
<dbReference type="Gene3D" id="3.30.1360.120">
    <property type="entry name" value="Probable tRNA modification gtpase trme, domain 1"/>
    <property type="match status" value="1"/>
</dbReference>
<dbReference type="AlphaFoldDB" id="A0A381TJG4"/>
<evidence type="ECO:0000259" key="4">
    <source>
        <dbReference type="Pfam" id="PF01571"/>
    </source>
</evidence>
<evidence type="ECO:0000256" key="2">
    <source>
        <dbReference type="ARBA" id="ARBA00022946"/>
    </source>
</evidence>
<dbReference type="PIRSF" id="PIRSF006487">
    <property type="entry name" value="GcvT"/>
    <property type="match status" value="1"/>
</dbReference>
<reference evidence="5" key="1">
    <citation type="submission" date="2018-05" db="EMBL/GenBank/DDBJ databases">
        <authorList>
            <person name="Lanie J.A."/>
            <person name="Ng W.-L."/>
            <person name="Kazmierczak K.M."/>
            <person name="Andrzejewski T.M."/>
            <person name="Davidsen T.M."/>
            <person name="Wayne K.J."/>
            <person name="Tettelin H."/>
            <person name="Glass J.I."/>
            <person name="Rusch D."/>
            <person name="Podicherti R."/>
            <person name="Tsui H.-C.T."/>
            <person name="Winkler M.E."/>
        </authorList>
    </citation>
    <scope>NUCLEOTIDE SEQUENCE</scope>
</reference>
<gene>
    <name evidence="5" type="ORF">METZ01_LOCUS69109</name>
</gene>
<dbReference type="EMBL" id="UINC01004704">
    <property type="protein sequence ID" value="SVA16255.1"/>
    <property type="molecule type" value="Genomic_DNA"/>
</dbReference>
<feature type="domain" description="GCVT N-terminal" evidence="4">
    <location>
        <begin position="9"/>
        <end position="163"/>
    </location>
</feature>
<organism evidence="5">
    <name type="scientific">marine metagenome</name>
    <dbReference type="NCBI Taxonomy" id="408172"/>
    <lineage>
        <taxon>unclassified sequences</taxon>
        <taxon>metagenomes</taxon>
        <taxon>ecological metagenomes</taxon>
    </lineage>
</organism>
<name>A0A381TJG4_9ZZZZ</name>
<dbReference type="PANTHER" id="PTHR22602">
    <property type="entry name" value="TRANSFERASE CAF17, MITOCHONDRIAL-RELATED"/>
    <property type="match status" value="1"/>
</dbReference>
<evidence type="ECO:0000256" key="1">
    <source>
        <dbReference type="ARBA" id="ARBA00004173"/>
    </source>
</evidence>
<dbReference type="PANTHER" id="PTHR22602:SF0">
    <property type="entry name" value="TRANSFERASE CAF17, MITOCHONDRIAL-RELATED"/>
    <property type="match status" value="1"/>
</dbReference>
<dbReference type="InterPro" id="IPR006222">
    <property type="entry name" value="GCVT_N"/>
</dbReference>